<evidence type="ECO:0000256" key="5">
    <source>
        <dbReference type="ARBA" id="ARBA00022989"/>
    </source>
</evidence>
<feature type="transmembrane region" description="Helical" evidence="7">
    <location>
        <begin position="385"/>
        <end position="405"/>
    </location>
</feature>
<feature type="domain" description="Membrane transport protein MMPL" evidence="8">
    <location>
        <begin position="415"/>
        <end position="728"/>
    </location>
</feature>
<organism evidence="9 10">
    <name type="scientific">Paenibacillus phytorum</name>
    <dbReference type="NCBI Taxonomy" id="2654977"/>
    <lineage>
        <taxon>Bacteria</taxon>
        <taxon>Bacillati</taxon>
        <taxon>Bacillota</taxon>
        <taxon>Bacilli</taxon>
        <taxon>Bacillales</taxon>
        <taxon>Paenibacillaceae</taxon>
        <taxon>Paenibacillus</taxon>
    </lineage>
</organism>
<keyword evidence="10" id="KW-1185">Reference proteome</keyword>
<evidence type="ECO:0000256" key="4">
    <source>
        <dbReference type="ARBA" id="ARBA00022692"/>
    </source>
</evidence>
<evidence type="ECO:0000313" key="9">
    <source>
        <dbReference type="EMBL" id="NOU73580.1"/>
    </source>
</evidence>
<comment type="similarity">
    <text evidence="2">Belongs to the resistance-nodulation-cell division (RND) (TC 2.A.6) family. MmpL subfamily.</text>
</comment>
<keyword evidence="6 7" id="KW-0472">Membrane</keyword>
<dbReference type="Proteomes" id="UP000616779">
    <property type="component" value="Unassembled WGS sequence"/>
</dbReference>
<dbReference type="SUPFAM" id="SSF82866">
    <property type="entry name" value="Multidrug efflux transporter AcrB transmembrane domain"/>
    <property type="match status" value="2"/>
</dbReference>
<feature type="transmembrane region" description="Helical" evidence="7">
    <location>
        <begin position="565"/>
        <end position="582"/>
    </location>
</feature>
<evidence type="ECO:0000313" key="10">
    <source>
        <dbReference type="Proteomes" id="UP000616779"/>
    </source>
</evidence>
<dbReference type="Gene3D" id="1.20.1640.10">
    <property type="entry name" value="Multidrug efflux transporter AcrB transmembrane domain"/>
    <property type="match status" value="2"/>
</dbReference>
<dbReference type="RefSeq" id="WP_171644994.1">
    <property type="nucleotide sequence ID" value="NZ_WHOA01000127.1"/>
</dbReference>
<dbReference type="Pfam" id="PF03176">
    <property type="entry name" value="MMPL"/>
    <property type="match status" value="2"/>
</dbReference>
<dbReference type="InterPro" id="IPR050545">
    <property type="entry name" value="Mycobact_MmpL"/>
</dbReference>
<accession>A0ABX1Y0K1</accession>
<evidence type="ECO:0000259" key="8">
    <source>
        <dbReference type="Pfam" id="PF03176"/>
    </source>
</evidence>
<comment type="subcellular location">
    <subcellularLocation>
        <location evidence="1">Cell membrane</location>
        <topology evidence="1">Multi-pass membrane protein</topology>
    </subcellularLocation>
</comment>
<feature type="transmembrane region" description="Helical" evidence="7">
    <location>
        <begin position="214"/>
        <end position="230"/>
    </location>
</feature>
<evidence type="ECO:0000256" key="1">
    <source>
        <dbReference type="ARBA" id="ARBA00004651"/>
    </source>
</evidence>
<evidence type="ECO:0000256" key="7">
    <source>
        <dbReference type="SAM" id="Phobius"/>
    </source>
</evidence>
<protein>
    <submittedName>
        <fullName evidence="9">MMPL family transporter</fullName>
    </submittedName>
</protein>
<keyword evidence="3" id="KW-1003">Cell membrane</keyword>
<dbReference type="EMBL" id="WHOA01000127">
    <property type="protein sequence ID" value="NOU73580.1"/>
    <property type="molecule type" value="Genomic_DNA"/>
</dbReference>
<evidence type="ECO:0000256" key="3">
    <source>
        <dbReference type="ARBA" id="ARBA00022475"/>
    </source>
</evidence>
<evidence type="ECO:0000256" key="2">
    <source>
        <dbReference type="ARBA" id="ARBA00010157"/>
    </source>
</evidence>
<name>A0ABX1Y0K1_9BACL</name>
<comment type="caution">
    <text evidence="9">The sequence shown here is derived from an EMBL/GenBank/DDBJ whole genome shotgun (WGS) entry which is preliminary data.</text>
</comment>
<reference evidence="9 10" key="1">
    <citation type="submission" date="2019-10" db="EMBL/GenBank/DDBJ databases">
        <title>Description of Paenibacillus terrestris sp. nov.</title>
        <authorList>
            <person name="Carlier A."/>
            <person name="Qi S."/>
        </authorList>
    </citation>
    <scope>NUCLEOTIDE SEQUENCE [LARGE SCALE GENOMIC DNA]</scope>
    <source>
        <strain evidence="9 10">LMG 31458</strain>
    </source>
</reference>
<feature type="transmembrane region" description="Helical" evidence="7">
    <location>
        <begin position="192"/>
        <end position="209"/>
    </location>
</feature>
<evidence type="ECO:0000256" key="6">
    <source>
        <dbReference type="ARBA" id="ARBA00023136"/>
    </source>
</evidence>
<feature type="transmembrane region" description="Helical" evidence="7">
    <location>
        <begin position="250"/>
        <end position="272"/>
    </location>
</feature>
<feature type="domain" description="Membrane transport protein MMPL" evidence="8">
    <location>
        <begin position="54"/>
        <end position="385"/>
    </location>
</feature>
<dbReference type="InterPro" id="IPR004869">
    <property type="entry name" value="MMPL_dom"/>
</dbReference>
<feature type="transmembrane region" description="Helical" evidence="7">
    <location>
        <begin position="625"/>
        <end position="644"/>
    </location>
</feature>
<feature type="transmembrane region" description="Helical" evidence="7">
    <location>
        <begin position="589"/>
        <end position="613"/>
    </location>
</feature>
<feature type="transmembrane region" description="Helical" evidence="7">
    <location>
        <begin position="665"/>
        <end position="688"/>
    </location>
</feature>
<keyword evidence="4 7" id="KW-0812">Transmembrane</keyword>
<feature type="transmembrane region" description="Helical" evidence="7">
    <location>
        <begin position="293"/>
        <end position="316"/>
    </location>
</feature>
<keyword evidence="5 7" id="KW-1133">Transmembrane helix</keyword>
<sequence>MNRFFPKLARFVSSSKGAKIVLISWLAAIFLLSAMAPSSKEVAKSGGEGSIHEDTLSAAAQQILKEDYPSQDGLTALLVFHGQNAITDAERGNIQKISEWLSSDQKPPLVTRAIPFHQLPRPQQDSLFSEDQTTLLLTVSLQKDLESGQVYDTLEQIRHTADQIGMGAVKLEITGPAGISSDTIMLFKKADFVLMLATVVLILVILIIIYRSPLLALLPLVIAGMVYQVVDRILGLAGKMGWFFIEKQSLSIMMILLFAVLTDYCLFIVARYRSELRKTDSKYDAMSTAFSKVAEPILFSGGTVFIAMLTLFAAIFKPYHHFAPVFSVAMIIILLGGLTLIPALFALVGRKAFWPLIPKREMTLSEVKQKGFWAKVSAFITKKPAFTAILLLIVLIIPSLSTLSMKYSFNLMKSFPSDISSRQGFELLQQRFPQGQLAPVTILLKSEKEIVLDAAFIDKASLLVNAMKERNGISGITPEINQDLLTSNSPTAQAMLSQQKHTIRLQMTLKQNPYDQEALDLINQMRGDSEQLLRDSGFDPAQFSLHVAGQTADQLDVRSMNKRDTLVIFSLITLFITLMLIWQARSIRLALTMIATMLLSYAATMGLVWGVFHYGFGYDAFSYRLPVYTFVFLIALGVDYNIVLVSRIKEEAQNYAWREAVRRGVALTGGVISSAGIVLAATFSVLMTQPLQELMLFGFAMAAGILIDTFLVRGMLLPALMTYLGPKGPDTKLQQNTAVKL</sequence>
<dbReference type="PANTHER" id="PTHR33406:SF6">
    <property type="entry name" value="MEMBRANE PROTEIN YDGH-RELATED"/>
    <property type="match status" value="1"/>
</dbReference>
<gene>
    <name evidence="9" type="ORF">GC098_19500</name>
</gene>
<proteinExistence type="inferred from homology"/>
<feature type="transmembrane region" description="Helical" evidence="7">
    <location>
        <begin position="322"/>
        <end position="349"/>
    </location>
</feature>
<dbReference type="PANTHER" id="PTHR33406">
    <property type="entry name" value="MEMBRANE PROTEIN MJ1562-RELATED"/>
    <property type="match status" value="1"/>
</dbReference>